<sequence>MRSERGRNTRDAVLGAAADLIGELGWGRVSTRAVAERAGVRPGLVHYHFASQQELLAEAATGRIAAWAGEALAALEATPDLRAGLTLLLESVAHLDATDPLHLLAAETSLAAARDPALAGALRRVVAGFRTGLTGWLLSRGVPSGTAEGSAALLTAVLDGIALHRALDPHLPLRGAVDALLRTLTTTEARPCTQ</sequence>
<dbReference type="InterPro" id="IPR041583">
    <property type="entry name" value="TetR_C_31"/>
</dbReference>
<proteinExistence type="predicted"/>
<dbReference type="SUPFAM" id="SSF46689">
    <property type="entry name" value="Homeodomain-like"/>
    <property type="match status" value="1"/>
</dbReference>
<dbReference type="Gene3D" id="1.10.357.10">
    <property type="entry name" value="Tetracycline Repressor, domain 2"/>
    <property type="match status" value="1"/>
</dbReference>
<evidence type="ECO:0000259" key="3">
    <source>
        <dbReference type="PROSITE" id="PS50977"/>
    </source>
</evidence>
<name>A0A6J4IKZ5_9PSEU</name>
<evidence type="ECO:0000256" key="1">
    <source>
        <dbReference type="ARBA" id="ARBA00023125"/>
    </source>
</evidence>
<dbReference type="InterPro" id="IPR009057">
    <property type="entry name" value="Homeodomain-like_sf"/>
</dbReference>
<dbReference type="InterPro" id="IPR050109">
    <property type="entry name" value="HTH-type_TetR-like_transc_reg"/>
</dbReference>
<dbReference type="SUPFAM" id="SSF48498">
    <property type="entry name" value="Tetracyclin repressor-like, C-terminal domain"/>
    <property type="match status" value="1"/>
</dbReference>
<evidence type="ECO:0000256" key="2">
    <source>
        <dbReference type="PROSITE-ProRule" id="PRU00335"/>
    </source>
</evidence>
<gene>
    <name evidence="4" type="ORF">AVDCRST_MAG54-2101</name>
</gene>
<feature type="DNA-binding region" description="H-T-H motif" evidence="2">
    <location>
        <begin position="30"/>
        <end position="49"/>
    </location>
</feature>
<dbReference type="EMBL" id="CADCTH010000277">
    <property type="protein sequence ID" value="CAA9253161.1"/>
    <property type="molecule type" value="Genomic_DNA"/>
</dbReference>
<dbReference type="InterPro" id="IPR036271">
    <property type="entry name" value="Tet_transcr_reg_TetR-rel_C_sf"/>
</dbReference>
<keyword evidence="1 2" id="KW-0238">DNA-binding</keyword>
<feature type="domain" description="HTH tetR-type" evidence="3">
    <location>
        <begin position="7"/>
        <end position="67"/>
    </location>
</feature>
<reference evidence="4" key="1">
    <citation type="submission" date="2020-02" db="EMBL/GenBank/DDBJ databases">
        <authorList>
            <person name="Meier V. D."/>
        </authorList>
    </citation>
    <scope>NUCLEOTIDE SEQUENCE</scope>
    <source>
        <strain evidence="4">AVDCRST_MAG54</strain>
    </source>
</reference>
<evidence type="ECO:0000313" key="4">
    <source>
        <dbReference type="EMBL" id="CAA9253161.1"/>
    </source>
</evidence>
<dbReference type="Pfam" id="PF00440">
    <property type="entry name" value="TetR_N"/>
    <property type="match status" value="1"/>
</dbReference>
<dbReference type="GO" id="GO:0003700">
    <property type="term" value="F:DNA-binding transcription factor activity"/>
    <property type="evidence" value="ECO:0007669"/>
    <property type="project" value="TreeGrafter"/>
</dbReference>
<accession>A0A6J4IKZ5</accession>
<dbReference type="PANTHER" id="PTHR30055:SF219">
    <property type="entry name" value="TRANSCRIPTIONAL REGULATORY PROTEIN"/>
    <property type="match status" value="1"/>
</dbReference>
<dbReference type="GO" id="GO:0000976">
    <property type="term" value="F:transcription cis-regulatory region binding"/>
    <property type="evidence" value="ECO:0007669"/>
    <property type="project" value="TreeGrafter"/>
</dbReference>
<protein>
    <recommendedName>
        <fullName evidence="3">HTH tetR-type domain-containing protein</fullName>
    </recommendedName>
</protein>
<dbReference type="PRINTS" id="PR00455">
    <property type="entry name" value="HTHTETR"/>
</dbReference>
<dbReference type="Pfam" id="PF17940">
    <property type="entry name" value="TetR_C_31"/>
    <property type="match status" value="1"/>
</dbReference>
<dbReference type="PANTHER" id="PTHR30055">
    <property type="entry name" value="HTH-TYPE TRANSCRIPTIONAL REGULATOR RUTR"/>
    <property type="match status" value="1"/>
</dbReference>
<dbReference type="AlphaFoldDB" id="A0A6J4IKZ5"/>
<dbReference type="PROSITE" id="PS50977">
    <property type="entry name" value="HTH_TETR_2"/>
    <property type="match status" value="1"/>
</dbReference>
<dbReference type="InterPro" id="IPR001647">
    <property type="entry name" value="HTH_TetR"/>
</dbReference>
<organism evidence="4">
    <name type="scientific">uncultured Actinomycetospora sp</name>
    <dbReference type="NCBI Taxonomy" id="1135996"/>
    <lineage>
        <taxon>Bacteria</taxon>
        <taxon>Bacillati</taxon>
        <taxon>Actinomycetota</taxon>
        <taxon>Actinomycetes</taxon>
        <taxon>Pseudonocardiales</taxon>
        <taxon>Pseudonocardiaceae</taxon>
        <taxon>Actinomycetospora</taxon>
        <taxon>environmental samples</taxon>
    </lineage>
</organism>